<keyword evidence="4" id="KW-1185">Reference proteome</keyword>
<feature type="chain" id="PRO_5002185509" evidence="2">
    <location>
        <begin position="44"/>
        <end position="345"/>
    </location>
</feature>
<sequence>MNKFHGRPAAAGTLAAPARRKFGRLAAGMTALAAALAVTGAAAASPAWPQKAVAVVVPFPAGGSTDTIARMLAVPLNEKLGQPFVIDNRPGATGAIGATMVKRAPADGYTLLVASIGVYAVNPFLQKNLGYDPAKDFDLLTVAVRAPNVLVTKPDFPAKNLQELVAYMKKNPGKVAFASSGAGSSDHLTAALFWQKSGTDGLHVPYKGGAPAISDLLAGQVDVSFQNVNAVLQHIRSGKLKALAVTGDKRSAVLPNVPTMAEGGVKDVDVYSWQAVAAPRGLPKDVKVRLHAALVGALNEPQMRQKLAENGFEVVANTPEQFEQFEKQELQRWKGVIEAGKISID</sequence>
<dbReference type="OrthoDB" id="8678477at2"/>
<dbReference type="PROSITE" id="PS51318">
    <property type="entry name" value="TAT"/>
    <property type="match status" value="1"/>
</dbReference>
<dbReference type="InterPro" id="IPR006311">
    <property type="entry name" value="TAT_signal"/>
</dbReference>
<accession>A0A0C4Y869</accession>
<dbReference type="Proteomes" id="UP000031843">
    <property type="component" value="Chromosome main"/>
</dbReference>
<name>A0A0C4Y869_9BURK</name>
<gene>
    <name evidence="3" type="ORF">RR42_m1003</name>
</gene>
<dbReference type="STRING" id="68895.RR42_m1003"/>
<keyword evidence="2" id="KW-0732">Signal</keyword>
<dbReference type="SUPFAM" id="SSF53850">
    <property type="entry name" value="Periplasmic binding protein-like II"/>
    <property type="match status" value="1"/>
</dbReference>
<dbReference type="AlphaFoldDB" id="A0A0C4Y869"/>
<dbReference type="KEGG" id="cbw:RR42_m1003"/>
<evidence type="ECO:0000256" key="1">
    <source>
        <dbReference type="ARBA" id="ARBA00006987"/>
    </source>
</evidence>
<feature type="signal peptide" evidence="2">
    <location>
        <begin position="1"/>
        <end position="43"/>
    </location>
</feature>
<dbReference type="EMBL" id="CP010536">
    <property type="protein sequence ID" value="AJG18414.1"/>
    <property type="molecule type" value="Genomic_DNA"/>
</dbReference>
<comment type="similarity">
    <text evidence="1">Belongs to the UPF0065 (bug) family.</text>
</comment>
<dbReference type="Gene3D" id="3.40.190.10">
    <property type="entry name" value="Periplasmic binding protein-like II"/>
    <property type="match status" value="1"/>
</dbReference>
<dbReference type="InterPro" id="IPR042100">
    <property type="entry name" value="Bug_dom1"/>
</dbReference>
<organism evidence="3 4">
    <name type="scientific">Cupriavidus basilensis</name>
    <dbReference type="NCBI Taxonomy" id="68895"/>
    <lineage>
        <taxon>Bacteria</taxon>
        <taxon>Pseudomonadati</taxon>
        <taxon>Pseudomonadota</taxon>
        <taxon>Betaproteobacteria</taxon>
        <taxon>Burkholderiales</taxon>
        <taxon>Burkholderiaceae</taxon>
        <taxon>Cupriavidus</taxon>
    </lineage>
</organism>
<reference evidence="3 4" key="1">
    <citation type="journal article" date="2015" name="Genome Announc.">
        <title>Complete Genome Sequence of Cupriavidus basilensis 4G11, Isolated from the Oak Ridge Field Research Center Site.</title>
        <authorList>
            <person name="Ray J."/>
            <person name="Waters R.J."/>
            <person name="Skerker J.M."/>
            <person name="Kuehl J.V."/>
            <person name="Price M.N."/>
            <person name="Huang J."/>
            <person name="Chakraborty R."/>
            <person name="Arkin A.P."/>
            <person name="Deutschbauer A."/>
        </authorList>
    </citation>
    <scope>NUCLEOTIDE SEQUENCE [LARGE SCALE GENOMIC DNA]</scope>
    <source>
        <strain evidence="3">4G11</strain>
    </source>
</reference>
<evidence type="ECO:0000256" key="2">
    <source>
        <dbReference type="SAM" id="SignalP"/>
    </source>
</evidence>
<dbReference type="PANTHER" id="PTHR42928:SF5">
    <property type="entry name" value="BLR1237 PROTEIN"/>
    <property type="match status" value="1"/>
</dbReference>
<dbReference type="Gene3D" id="3.40.190.150">
    <property type="entry name" value="Bordetella uptake gene, domain 1"/>
    <property type="match status" value="1"/>
</dbReference>
<protein>
    <submittedName>
        <fullName evidence="3">Putative exported protein</fullName>
    </submittedName>
</protein>
<evidence type="ECO:0000313" key="3">
    <source>
        <dbReference type="EMBL" id="AJG18414.1"/>
    </source>
</evidence>
<dbReference type="PANTHER" id="PTHR42928">
    <property type="entry name" value="TRICARBOXYLATE-BINDING PROTEIN"/>
    <property type="match status" value="1"/>
</dbReference>
<dbReference type="CDD" id="cd07012">
    <property type="entry name" value="PBP2_Bug_TTT"/>
    <property type="match status" value="1"/>
</dbReference>
<dbReference type="InterPro" id="IPR005064">
    <property type="entry name" value="BUG"/>
</dbReference>
<dbReference type="PIRSF" id="PIRSF017082">
    <property type="entry name" value="YflP"/>
    <property type="match status" value="1"/>
</dbReference>
<evidence type="ECO:0000313" key="4">
    <source>
        <dbReference type="Proteomes" id="UP000031843"/>
    </source>
</evidence>
<dbReference type="Pfam" id="PF03401">
    <property type="entry name" value="TctC"/>
    <property type="match status" value="1"/>
</dbReference>
<proteinExistence type="inferred from homology"/>